<dbReference type="EC" id="2.7.13.3" evidence="3"/>
<keyword evidence="7" id="KW-0547">Nucleotide-binding</keyword>
<comment type="catalytic activity">
    <reaction evidence="1">
        <text>ATP + protein L-histidine = ADP + protein N-phospho-L-histidine.</text>
        <dbReference type="EC" id="2.7.13.3"/>
    </reaction>
</comment>
<evidence type="ECO:0000256" key="1">
    <source>
        <dbReference type="ARBA" id="ARBA00000085"/>
    </source>
</evidence>
<dbReference type="CDD" id="cd00075">
    <property type="entry name" value="HATPase"/>
    <property type="match status" value="1"/>
</dbReference>
<keyword evidence="6 13" id="KW-0812">Transmembrane</keyword>
<dbReference type="SMART" id="SM00388">
    <property type="entry name" value="HisKA"/>
    <property type="match status" value="1"/>
</dbReference>
<dbReference type="InterPro" id="IPR003594">
    <property type="entry name" value="HATPase_dom"/>
</dbReference>
<keyword evidence="11" id="KW-0902">Two-component regulatory system</keyword>
<evidence type="ECO:0000256" key="3">
    <source>
        <dbReference type="ARBA" id="ARBA00012438"/>
    </source>
</evidence>
<dbReference type="Pfam" id="PF00512">
    <property type="entry name" value="HisKA"/>
    <property type="match status" value="1"/>
</dbReference>
<dbReference type="PRINTS" id="PR00344">
    <property type="entry name" value="BCTRLSENSOR"/>
</dbReference>
<dbReference type="GO" id="GO:0005886">
    <property type="term" value="C:plasma membrane"/>
    <property type="evidence" value="ECO:0007669"/>
    <property type="project" value="UniProtKB-SubCell"/>
</dbReference>
<dbReference type="Gene3D" id="1.10.287.130">
    <property type="match status" value="1"/>
</dbReference>
<dbReference type="SUPFAM" id="SSF47384">
    <property type="entry name" value="Homodimeric domain of signal transducing histidine kinase"/>
    <property type="match status" value="1"/>
</dbReference>
<evidence type="ECO:0000256" key="9">
    <source>
        <dbReference type="ARBA" id="ARBA00022840"/>
    </source>
</evidence>
<dbReference type="InterPro" id="IPR050736">
    <property type="entry name" value="Sensor_HK_Regulatory"/>
</dbReference>
<feature type="transmembrane region" description="Helical" evidence="13">
    <location>
        <begin position="12"/>
        <end position="32"/>
    </location>
</feature>
<evidence type="ECO:0000256" key="13">
    <source>
        <dbReference type="SAM" id="Phobius"/>
    </source>
</evidence>
<dbReference type="InterPro" id="IPR004358">
    <property type="entry name" value="Sig_transdc_His_kin-like_C"/>
</dbReference>
<dbReference type="CDD" id="cd00082">
    <property type="entry name" value="HisKA"/>
    <property type="match status" value="1"/>
</dbReference>
<dbReference type="FunFam" id="1.10.287.130:FF:000001">
    <property type="entry name" value="Two-component sensor histidine kinase"/>
    <property type="match status" value="1"/>
</dbReference>
<dbReference type="InterPro" id="IPR036890">
    <property type="entry name" value="HATPase_C_sf"/>
</dbReference>
<dbReference type="SMART" id="SM00387">
    <property type="entry name" value="HATPase_c"/>
    <property type="match status" value="1"/>
</dbReference>
<dbReference type="PANTHER" id="PTHR43711">
    <property type="entry name" value="TWO-COMPONENT HISTIDINE KINASE"/>
    <property type="match status" value="1"/>
</dbReference>
<dbReference type="SUPFAM" id="SSF55874">
    <property type="entry name" value="ATPase domain of HSP90 chaperone/DNA topoisomerase II/histidine kinase"/>
    <property type="match status" value="1"/>
</dbReference>
<dbReference type="GO" id="GO:0000155">
    <property type="term" value="F:phosphorelay sensor kinase activity"/>
    <property type="evidence" value="ECO:0007669"/>
    <property type="project" value="InterPro"/>
</dbReference>
<sequence>MFFKTRRRLTILFTGLMMIFLLSFIFIAYMLVSSSIIKYQREAVIQLVKEEWAEHKNDLLNQQNYIDNDNERDKHPYTDMQTFYYILSKDGQIMDADNSLPYVTAALGDEMKEWKPRHVEVRKEMIVDQTGTKKDILFAGLSVEEQGKHFGTIIAGTNVTAQQQVLDQFLLVLSCLSILFLILSLWLGYFMAGKAMIPILHSFQRQKEFVSDASHELRTPLSIMQSSLEVIEVEEKERLSPFSQQIFHDMKDEVKRMTKLIADLLTIARSDSGILDIRLSSFDLYTVLEQLVRSFQLLADQREVTIVLVTSSSCPVIGDKERITQLLYILIDNAVKYNKQGGSVYLKVHQKGKTVEMIVEDTGIGIPKEQLPRIFDRFYRIDKARSRDLGSNGIGLSIAKWIAESHGGTIHVESEVGRGTTFRLQLPIKE</sequence>
<keyword evidence="5" id="KW-0808">Transferase</keyword>
<evidence type="ECO:0000313" key="15">
    <source>
        <dbReference type="EMBL" id="PED81216.1"/>
    </source>
</evidence>
<dbReference type="FunFam" id="3.30.565.10:FF:000006">
    <property type="entry name" value="Sensor histidine kinase WalK"/>
    <property type="match status" value="1"/>
</dbReference>
<reference evidence="15 16" key="1">
    <citation type="submission" date="2017-09" db="EMBL/GenBank/DDBJ databases">
        <title>Large-scale bioinformatics analysis of Bacillus genomes uncovers conserved roles of natural products in bacterial physiology.</title>
        <authorList>
            <consortium name="Agbiome Team Llc"/>
            <person name="Bleich R.M."/>
            <person name="Grubbs K.J."/>
            <person name="Santa Maria K.C."/>
            <person name="Allen S.E."/>
            <person name="Farag S."/>
            <person name="Shank E.A."/>
            <person name="Bowers A."/>
        </authorList>
    </citation>
    <scope>NUCLEOTIDE SEQUENCE [LARGE SCALE GENOMIC DNA]</scope>
    <source>
        <strain evidence="15 16">AFS092012</strain>
    </source>
</reference>
<evidence type="ECO:0000256" key="10">
    <source>
        <dbReference type="ARBA" id="ARBA00022989"/>
    </source>
</evidence>
<keyword evidence="9" id="KW-0067">ATP-binding</keyword>
<evidence type="ECO:0000256" key="2">
    <source>
        <dbReference type="ARBA" id="ARBA00004651"/>
    </source>
</evidence>
<evidence type="ECO:0000256" key="7">
    <source>
        <dbReference type="ARBA" id="ARBA00022741"/>
    </source>
</evidence>
<dbReference type="InterPro" id="IPR005467">
    <property type="entry name" value="His_kinase_dom"/>
</dbReference>
<dbReference type="InterPro" id="IPR036097">
    <property type="entry name" value="HisK_dim/P_sf"/>
</dbReference>
<evidence type="ECO:0000256" key="11">
    <source>
        <dbReference type="ARBA" id="ARBA00023012"/>
    </source>
</evidence>
<dbReference type="Proteomes" id="UP000221020">
    <property type="component" value="Unassembled WGS sequence"/>
</dbReference>
<evidence type="ECO:0000313" key="16">
    <source>
        <dbReference type="Proteomes" id="UP000221020"/>
    </source>
</evidence>
<comment type="subcellular location">
    <subcellularLocation>
        <location evidence="2">Cell membrane</location>
        <topology evidence="2">Multi-pass membrane protein</topology>
    </subcellularLocation>
</comment>
<keyword evidence="10 13" id="KW-1133">Transmembrane helix</keyword>
<dbReference type="Gene3D" id="3.30.565.10">
    <property type="entry name" value="Histidine kinase-like ATPase, C-terminal domain"/>
    <property type="match status" value="1"/>
</dbReference>
<keyword evidence="4" id="KW-0597">Phosphoprotein</keyword>
<dbReference type="AlphaFoldDB" id="A0AA91VA20"/>
<dbReference type="InterPro" id="IPR003661">
    <property type="entry name" value="HisK_dim/P_dom"/>
</dbReference>
<dbReference type="Pfam" id="PF02518">
    <property type="entry name" value="HATPase_c"/>
    <property type="match status" value="1"/>
</dbReference>
<keyword evidence="12 13" id="KW-0472">Membrane</keyword>
<comment type="caution">
    <text evidence="15">The sequence shown here is derived from an EMBL/GenBank/DDBJ whole genome shotgun (WGS) entry which is preliminary data.</text>
</comment>
<dbReference type="EMBL" id="NVOR01000073">
    <property type="protein sequence ID" value="PED81216.1"/>
    <property type="molecule type" value="Genomic_DNA"/>
</dbReference>
<name>A0AA91VA20_9BACI</name>
<dbReference type="GO" id="GO:0005524">
    <property type="term" value="F:ATP binding"/>
    <property type="evidence" value="ECO:0007669"/>
    <property type="project" value="UniProtKB-KW"/>
</dbReference>
<dbReference type="PROSITE" id="PS50109">
    <property type="entry name" value="HIS_KIN"/>
    <property type="match status" value="1"/>
</dbReference>
<dbReference type="PANTHER" id="PTHR43711:SF1">
    <property type="entry name" value="HISTIDINE KINASE 1"/>
    <property type="match status" value="1"/>
</dbReference>
<protein>
    <recommendedName>
        <fullName evidence="3">histidine kinase</fullName>
        <ecNumber evidence="3">2.7.13.3</ecNumber>
    </recommendedName>
</protein>
<evidence type="ECO:0000259" key="14">
    <source>
        <dbReference type="PROSITE" id="PS50109"/>
    </source>
</evidence>
<evidence type="ECO:0000256" key="5">
    <source>
        <dbReference type="ARBA" id="ARBA00022679"/>
    </source>
</evidence>
<proteinExistence type="predicted"/>
<feature type="transmembrane region" description="Helical" evidence="13">
    <location>
        <begin position="169"/>
        <end position="192"/>
    </location>
</feature>
<evidence type="ECO:0000256" key="4">
    <source>
        <dbReference type="ARBA" id="ARBA00022553"/>
    </source>
</evidence>
<accession>A0AA91VA20</accession>
<evidence type="ECO:0000256" key="6">
    <source>
        <dbReference type="ARBA" id="ARBA00022692"/>
    </source>
</evidence>
<keyword evidence="8 15" id="KW-0418">Kinase</keyword>
<dbReference type="RefSeq" id="WP_097899010.1">
    <property type="nucleotide sequence ID" value="NZ_NVOR01000073.1"/>
</dbReference>
<gene>
    <name evidence="15" type="ORF">CON65_18515</name>
</gene>
<organism evidence="15 16">
    <name type="scientific">Bacillus pseudomycoides</name>
    <dbReference type="NCBI Taxonomy" id="64104"/>
    <lineage>
        <taxon>Bacteria</taxon>
        <taxon>Bacillati</taxon>
        <taxon>Bacillota</taxon>
        <taxon>Bacilli</taxon>
        <taxon>Bacillales</taxon>
        <taxon>Bacillaceae</taxon>
        <taxon>Bacillus</taxon>
        <taxon>Bacillus cereus group</taxon>
    </lineage>
</organism>
<feature type="domain" description="Histidine kinase" evidence="14">
    <location>
        <begin position="212"/>
        <end position="430"/>
    </location>
</feature>
<evidence type="ECO:0000256" key="8">
    <source>
        <dbReference type="ARBA" id="ARBA00022777"/>
    </source>
</evidence>
<evidence type="ECO:0000256" key="12">
    <source>
        <dbReference type="ARBA" id="ARBA00023136"/>
    </source>
</evidence>